<dbReference type="RefSeq" id="WP_184472695.1">
    <property type="nucleotide sequence ID" value="NZ_JACIFY010000020.1"/>
</dbReference>
<dbReference type="EMBL" id="JACIFY010000020">
    <property type="protein sequence ID" value="MBB4238245.1"/>
    <property type="molecule type" value="Genomic_DNA"/>
</dbReference>
<dbReference type="Pfam" id="PF03235">
    <property type="entry name" value="GmrSD_N"/>
    <property type="match status" value="1"/>
</dbReference>
<dbReference type="InterPro" id="IPR004919">
    <property type="entry name" value="GmrSD_N"/>
</dbReference>
<dbReference type="InterPro" id="IPR011089">
    <property type="entry name" value="GmrSD_C"/>
</dbReference>
<evidence type="ECO:0000259" key="2">
    <source>
        <dbReference type="Pfam" id="PF07510"/>
    </source>
</evidence>
<name>A0A7W6W7G6_9HYPH</name>
<evidence type="ECO:0000313" key="4">
    <source>
        <dbReference type="Proteomes" id="UP000540909"/>
    </source>
</evidence>
<dbReference type="PANTHER" id="PTHR35149">
    <property type="entry name" value="SLL5132 PROTEIN"/>
    <property type="match status" value="1"/>
</dbReference>
<dbReference type="AlphaFoldDB" id="A0A7W6W7G6"/>
<dbReference type="PANTHER" id="PTHR35149:SF2">
    <property type="entry name" value="DUF262 DOMAIN-CONTAINING PROTEIN"/>
    <property type="match status" value="1"/>
</dbReference>
<reference evidence="3 4" key="1">
    <citation type="submission" date="2020-08" db="EMBL/GenBank/DDBJ databases">
        <title>Genomic Encyclopedia of Type Strains, Phase IV (KMG-V): Genome sequencing to study the core and pangenomes of soil and plant-associated prokaryotes.</title>
        <authorList>
            <person name="Whitman W."/>
        </authorList>
    </citation>
    <scope>NUCLEOTIDE SEQUENCE [LARGE SCALE GENOMIC DNA]</scope>
    <source>
        <strain evidence="3 4">SEMIA 4089</strain>
    </source>
</reference>
<proteinExistence type="predicted"/>
<evidence type="ECO:0008006" key="5">
    <source>
        <dbReference type="Google" id="ProtNLM"/>
    </source>
</evidence>
<gene>
    <name evidence="3" type="ORF">GGD57_004855</name>
</gene>
<feature type="domain" description="GmrSD restriction endonucleases N-terminal" evidence="1">
    <location>
        <begin position="11"/>
        <end position="221"/>
    </location>
</feature>
<comment type="caution">
    <text evidence="3">The sequence shown here is derived from an EMBL/GenBank/DDBJ whole genome shotgun (WGS) entry which is preliminary data.</text>
</comment>
<evidence type="ECO:0000259" key="1">
    <source>
        <dbReference type="Pfam" id="PF03235"/>
    </source>
</evidence>
<accession>A0A7W6W7G6</accession>
<sequence length="596" mass="67903">MKITPTALTLNQLLGSANERFVIPSYQRRYSWKSQQLYDLIDDINLLEGTDTHLLGSIVCLTGAHTAGLNMLELVDGQQRLTTISILLECLKEAFVKSGKEERVKELERLLAATPYNGPSVPKIALDTMDSDEFGLHVKTPDPAEDAKFMNERLHDVFWYARDWIAQQKPENLLAFVYKLLNQALVVRLDVSNAKDAFKLFETINNRGLRLSPTDIIKNFVLGNAARFGENQLKDAKGSWSKLMKFLDGTDSDAFFRYFLISKLATRLTKGDVVHEFQSYFMNEVSEAEKLPDRHWYAYEEDSEDEDSAEVEVADEAATKKPKGMPKITFDKFLEGLVNSAKVYGELINQRTGNAKIDRRLRNLRMIKATQAYGFLMYLRANGTGNNAFIEILRLTENFILRRHVCRERANDTERLFARLCEADVENPIPEVLAAYREECPSDEKFRHEFASAEFTSNIIDRARYCLEQLELAKHGDHAELGVLGSDSVHVEHIIPKRINTKKSKDEFGNWPEYLGERVSRLHPKLVHRIGNLTLFAGTLNIVASNNPFSSKKDGYKASSILITKELGQMPNFKFNHLEARSKTLADLAIERWPSP</sequence>
<dbReference type="Proteomes" id="UP000540909">
    <property type="component" value="Unassembled WGS sequence"/>
</dbReference>
<organism evidence="3 4">
    <name type="scientific">Rhizobium esperanzae</name>
    <dbReference type="NCBI Taxonomy" id="1967781"/>
    <lineage>
        <taxon>Bacteria</taxon>
        <taxon>Pseudomonadati</taxon>
        <taxon>Pseudomonadota</taxon>
        <taxon>Alphaproteobacteria</taxon>
        <taxon>Hyphomicrobiales</taxon>
        <taxon>Rhizobiaceae</taxon>
        <taxon>Rhizobium/Agrobacterium group</taxon>
        <taxon>Rhizobium</taxon>
    </lineage>
</organism>
<feature type="domain" description="GmrSD restriction endonucleases C-terminal" evidence="2">
    <location>
        <begin position="441"/>
        <end position="587"/>
    </location>
</feature>
<protein>
    <recommendedName>
        <fullName evidence="5">DUF262 domain-containing protein</fullName>
    </recommendedName>
</protein>
<dbReference type="Pfam" id="PF07510">
    <property type="entry name" value="GmrSD_C"/>
    <property type="match status" value="1"/>
</dbReference>
<evidence type="ECO:0000313" key="3">
    <source>
        <dbReference type="EMBL" id="MBB4238245.1"/>
    </source>
</evidence>